<dbReference type="Proteomes" id="UP001324533">
    <property type="component" value="Chromosome"/>
</dbReference>
<organism evidence="1 2">
    <name type="scientific">Microbacterium invictum</name>
    <dbReference type="NCBI Taxonomy" id="515415"/>
    <lineage>
        <taxon>Bacteria</taxon>
        <taxon>Bacillati</taxon>
        <taxon>Actinomycetota</taxon>
        <taxon>Actinomycetes</taxon>
        <taxon>Micrococcales</taxon>
        <taxon>Microbacteriaceae</taxon>
        <taxon>Microbacterium</taxon>
    </lineage>
</organism>
<reference evidence="1 2" key="1">
    <citation type="submission" date="2023-06" db="EMBL/GenBank/DDBJ databases">
        <title>Rock-solubilizing bacteria, Microbacterium invictum, promotes re-establishment of vegetation in rocky wasteland by accelerating rock bio-weathering and reshaping soil bacterial community.</title>
        <authorList>
            <person name="Liu C."/>
        </authorList>
    </citation>
    <scope>NUCLEOTIDE SEQUENCE [LARGE SCALE GENOMIC DNA]</scope>
    <source>
        <strain evidence="1 2">X-18</strain>
    </source>
</reference>
<dbReference type="EMBL" id="CP139779">
    <property type="protein sequence ID" value="WQB69247.1"/>
    <property type="molecule type" value="Genomic_DNA"/>
</dbReference>
<evidence type="ECO:0000313" key="2">
    <source>
        <dbReference type="Proteomes" id="UP001324533"/>
    </source>
</evidence>
<protein>
    <submittedName>
        <fullName evidence="1">Uncharacterized protein</fullName>
    </submittedName>
</protein>
<proteinExistence type="predicted"/>
<keyword evidence="2" id="KW-1185">Reference proteome</keyword>
<sequence>MAGRGDDDVDATPSELLSALEIIESQPLAERADAFAAIHDDLARRLDQSLGGDPTQR</sequence>
<accession>A0ABZ0VBR0</accession>
<gene>
    <name evidence="1" type="ORF">T9R20_11075</name>
</gene>
<evidence type="ECO:0000313" key="1">
    <source>
        <dbReference type="EMBL" id="WQB69247.1"/>
    </source>
</evidence>
<name>A0ABZ0VBR0_9MICO</name>
<dbReference type="RefSeq" id="WP_322409367.1">
    <property type="nucleotide sequence ID" value="NZ_CP139779.1"/>
</dbReference>